<evidence type="ECO:0000313" key="3">
    <source>
        <dbReference type="EMBL" id="NNU16917.1"/>
    </source>
</evidence>
<proteinExistence type="inferred from homology"/>
<dbReference type="RefSeq" id="WP_173199838.1">
    <property type="nucleotide sequence ID" value="NZ_JABFCX010000003.1"/>
</dbReference>
<dbReference type="Pfam" id="PF13561">
    <property type="entry name" value="adh_short_C2"/>
    <property type="match status" value="1"/>
</dbReference>
<sequence>MARFDGKTFLVTGGSSGIGRATAKRLASEGATLFVTGTNEDRLAEVRDEIPGVTAFVNDAGNPAAAQELAQKVGKVDGVFLNAGFGKFVPHNEVTAEAFAEQMDVNVRGPMLQMAALSSNINDGGSALINTSVVQHMGMEGGSLYGPSKNAVRGYVRVLAKELAGRGIRANGISPGPIDSNFFNRTGIPDDQAAQMAEGIKSQVALGRFGSPEEIAGVAAFLFSDDASYVTGADYTVDGGMTMH</sequence>
<dbReference type="PANTHER" id="PTHR43477:SF1">
    <property type="entry name" value="DIHYDROANTICAPSIN 7-DEHYDROGENASE"/>
    <property type="match status" value="1"/>
</dbReference>
<dbReference type="InterPro" id="IPR036291">
    <property type="entry name" value="NAD(P)-bd_dom_sf"/>
</dbReference>
<organism evidence="3 4">
    <name type="scientific">Parvularcula mediterranea</name>
    <dbReference type="NCBI Taxonomy" id="2732508"/>
    <lineage>
        <taxon>Bacteria</taxon>
        <taxon>Pseudomonadati</taxon>
        <taxon>Pseudomonadota</taxon>
        <taxon>Alphaproteobacteria</taxon>
        <taxon>Parvularculales</taxon>
        <taxon>Parvularculaceae</taxon>
        <taxon>Parvularcula</taxon>
    </lineage>
</organism>
<dbReference type="InterPro" id="IPR002347">
    <property type="entry name" value="SDR_fam"/>
</dbReference>
<accession>A0A7Y3RPC4</accession>
<comment type="caution">
    <text evidence="3">The sequence shown here is derived from an EMBL/GenBank/DDBJ whole genome shotgun (WGS) entry which is preliminary data.</text>
</comment>
<evidence type="ECO:0000256" key="2">
    <source>
        <dbReference type="ARBA" id="ARBA00023002"/>
    </source>
</evidence>
<dbReference type="Gene3D" id="3.40.50.720">
    <property type="entry name" value="NAD(P)-binding Rossmann-like Domain"/>
    <property type="match status" value="1"/>
</dbReference>
<reference evidence="3 4" key="1">
    <citation type="submission" date="2020-05" db="EMBL/GenBank/DDBJ databases">
        <title>Parvularcula mediterraneae sp. nov., isolated from polypropylene straw from shallow seawater of the seashore of Laganas in Zakynthos island, Greece.</title>
        <authorList>
            <person name="Szabo I."/>
            <person name="Al-Omari J."/>
            <person name="Rado J."/>
            <person name="Szerdahelyi G.S."/>
        </authorList>
    </citation>
    <scope>NUCLEOTIDE SEQUENCE [LARGE SCALE GENOMIC DNA]</scope>
    <source>
        <strain evidence="3 4">ZS-1/3</strain>
    </source>
</reference>
<keyword evidence="2" id="KW-0560">Oxidoreductase</keyword>
<dbReference type="InterPro" id="IPR051122">
    <property type="entry name" value="SDR_DHRS6-like"/>
</dbReference>
<keyword evidence="4" id="KW-1185">Reference proteome</keyword>
<evidence type="ECO:0000313" key="4">
    <source>
        <dbReference type="Proteomes" id="UP000536835"/>
    </source>
</evidence>
<name>A0A7Y3RPC4_9PROT</name>
<evidence type="ECO:0000256" key="1">
    <source>
        <dbReference type="ARBA" id="ARBA00006484"/>
    </source>
</evidence>
<dbReference type="CDD" id="cd05233">
    <property type="entry name" value="SDR_c"/>
    <property type="match status" value="1"/>
</dbReference>
<dbReference type="PRINTS" id="PR00081">
    <property type="entry name" value="GDHRDH"/>
</dbReference>
<dbReference type="AlphaFoldDB" id="A0A7Y3RPC4"/>
<dbReference type="EMBL" id="JABFCX010000003">
    <property type="protein sequence ID" value="NNU16917.1"/>
    <property type="molecule type" value="Genomic_DNA"/>
</dbReference>
<dbReference type="PANTHER" id="PTHR43477">
    <property type="entry name" value="DIHYDROANTICAPSIN 7-DEHYDROGENASE"/>
    <property type="match status" value="1"/>
</dbReference>
<gene>
    <name evidence="3" type="ORF">HK107_11365</name>
</gene>
<dbReference type="SUPFAM" id="SSF51735">
    <property type="entry name" value="NAD(P)-binding Rossmann-fold domains"/>
    <property type="match status" value="1"/>
</dbReference>
<dbReference type="FunFam" id="3.40.50.720:FF:000084">
    <property type="entry name" value="Short-chain dehydrogenase reductase"/>
    <property type="match status" value="1"/>
</dbReference>
<comment type="similarity">
    <text evidence="1">Belongs to the short-chain dehydrogenases/reductases (SDR) family.</text>
</comment>
<protein>
    <submittedName>
        <fullName evidence="3">SDR family oxidoreductase</fullName>
    </submittedName>
</protein>
<dbReference type="Proteomes" id="UP000536835">
    <property type="component" value="Unassembled WGS sequence"/>
</dbReference>
<dbReference type="GO" id="GO:0016491">
    <property type="term" value="F:oxidoreductase activity"/>
    <property type="evidence" value="ECO:0007669"/>
    <property type="project" value="UniProtKB-KW"/>
</dbReference>